<evidence type="ECO:0000259" key="1">
    <source>
        <dbReference type="PROSITE" id="PS51910"/>
    </source>
</evidence>
<dbReference type="SUPFAM" id="SSF51445">
    <property type="entry name" value="(Trans)glycosidases"/>
    <property type="match status" value="1"/>
</dbReference>
<dbReference type="InterPro" id="IPR017853">
    <property type="entry name" value="GH"/>
</dbReference>
<evidence type="ECO:0000313" key="3">
    <source>
        <dbReference type="Proteomes" id="UP000243515"/>
    </source>
</evidence>
<organism evidence="2 3">
    <name type="scientific">Elaphomyces granulatus</name>
    <dbReference type="NCBI Taxonomy" id="519963"/>
    <lineage>
        <taxon>Eukaryota</taxon>
        <taxon>Fungi</taxon>
        <taxon>Dikarya</taxon>
        <taxon>Ascomycota</taxon>
        <taxon>Pezizomycotina</taxon>
        <taxon>Eurotiomycetes</taxon>
        <taxon>Eurotiomycetidae</taxon>
        <taxon>Eurotiales</taxon>
        <taxon>Elaphomycetaceae</taxon>
        <taxon>Elaphomyces</taxon>
    </lineage>
</organism>
<dbReference type="InterPro" id="IPR001223">
    <property type="entry name" value="Glyco_hydro18_cat"/>
</dbReference>
<dbReference type="PROSITE" id="PS51910">
    <property type="entry name" value="GH18_2"/>
    <property type="match status" value="1"/>
</dbReference>
<name>A0A232LXY3_9EURO</name>
<dbReference type="AlphaFoldDB" id="A0A232LXY3"/>
<keyword evidence="3" id="KW-1185">Reference proteome</keyword>
<reference evidence="2 3" key="1">
    <citation type="journal article" date="2015" name="Environ. Microbiol.">
        <title>Metagenome sequence of Elaphomyces granulatus from sporocarp tissue reveals Ascomycota ectomycorrhizal fingerprints of genome expansion and a Proteobacteria-rich microbiome.</title>
        <authorList>
            <person name="Quandt C.A."/>
            <person name="Kohler A."/>
            <person name="Hesse C.N."/>
            <person name="Sharpton T.J."/>
            <person name="Martin F."/>
            <person name="Spatafora J.W."/>
        </authorList>
    </citation>
    <scope>NUCLEOTIDE SEQUENCE [LARGE SCALE GENOMIC DNA]</scope>
    <source>
        <strain evidence="2 3">OSC145934</strain>
    </source>
</reference>
<comment type="caution">
    <text evidence="2">The sequence shown here is derived from an EMBL/GenBank/DDBJ whole genome shotgun (WGS) entry which is preliminary data.</text>
</comment>
<dbReference type="OrthoDB" id="3012298at2759"/>
<protein>
    <recommendedName>
        <fullName evidence="1">GH18 domain-containing protein</fullName>
    </recommendedName>
</protein>
<dbReference type="Proteomes" id="UP000243515">
    <property type="component" value="Unassembled WGS sequence"/>
</dbReference>
<dbReference type="GO" id="GO:0005975">
    <property type="term" value="P:carbohydrate metabolic process"/>
    <property type="evidence" value="ECO:0007669"/>
    <property type="project" value="InterPro"/>
</dbReference>
<gene>
    <name evidence="2" type="ORF">Egran_03338</name>
</gene>
<accession>A0A232LXY3</accession>
<dbReference type="EMBL" id="NPHW01003837">
    <property type="protein sequence ID" value="OXV08898.1"/>
    <property type="molecule type" value="Genomic_DNA"/>
</dbReference>
<proteinExistence type="predicted"/>
<evidence type="ECO:0000313" key="2">
    <source>
        <dbReference type="EMBL" id="OXV08898.1"/>
    </source>
</evidence>
<feature type="domain" description="GH18" evidence="1">
    <location>
        <begin position="1"/>
        <end position="176"/>
    </location>
</feature>
<sequence>MLYTASKYNVLWSEVHSLRAAGITVLGMLGGAVQGFFGVLDGDDTSFNHSYSPLREMLAATGLNGIDLDVEEPMSLSGIVRLIGRLKNDFGSNIIVTLAPVATALRKKKDKLSGLDYEKISGTEISWYNTQFYCGWGSMADTVDYDNIIQHAWPPEKVIAAVLTNPKNCKGCSPLH</sequence>
<dbReference type="Gene3D" id="3.20.20.80">
    <property type="entry name" value="Glycosidases"/>
    <property type="match status" value="1"/>
</dbReference>